<accession>A0A9D4BYH6</accession>
<dbReference type="Proteomes" id="UP000828390">
    <property type="component" value="Unassembled WGS sequence"/>
</dbReference>
<reference evidence="1" key="2">
    <citation type="submission" date="2020-11" db="EMBL/GenBank/DDBJ databases">
        <authorList>
            <person name="McCartney M.A."/>
            <person name="Auch B."/>
            <person name="Kono T."/>
            <person name="Mallez S."/>
            <person name="Becker A."/>
            <person name="Gohl D.M."/>
            <person name="Silverstein K.A.T."/>
            <person name="Koren S."/>
            <person name="Bechman K.B."/>
            <person name="Herman A."/>
            <person name="Abrahante J.E."/>
            <person name="Garbe J."/>
        </authorList>
    </citation>
    <scope>NUCLEOTIDE SEQUENCE</scope>
    <source>
        <strain evidence="1">Duluth1</strain>
        <tissue evidence="1">Whole animal</tissue>
    </source>
</reference>
<gene>
    <name evidence="1" type="ORF">DPMN_073078</name>
</gene>
<dbReference type="EMBL" id="JAIWYP010000014">
    <property type="protein sequence ID" value="KAH3713290.1"/>
    <property type="molecule type" value="Genomic_DNA"/>
</dbReference>
<evidence type="ECO:0000313" key="2">
    <source>
        <dbReference type="Proteomes" id="UP000828390"/>
    </source>
</evidence>
<organism evidence="1 2">
    <name type="scientific">Dreissena polymorpha</name>
    <name type="common">Zebra mussel</name>
    <name type="synonym">Mytilus polymorpha</name>
    <dbReference type="NCBI Taxonomy" id="45954"/>
    <lineage>
        <taxon>Eukaryota</taxon>
        <taxon>Metazoa</taxon>
        <taxon>Spiralia</taxon>
        <taxon>Lophotrochozoa</taxon>
        <taxon>Mollusca</taxon>
        <taxon>Bivalvia</taxon>
        <taxon>Autobranchia</taxon>
        <taxon>Heteroconchia</taxon>
        <taxon>Euheterodonta</taxon>
        <taxon>Imparidentia</taxon>
        <taxon>Neoheterodontei</taxon>
        <taxon>Myida</taxon>
        <taxon>Dreissenoidea</taxon>
        <taxon>Dreissenidae</taxon>
        <taxon>Dreissena</taxon>
    </lineage>
</organism>
<sequence>MCFTASPYRGLDPVNPVPPHIQYTSVYLHGSLRLALVYQNVQCYVRTCTVYTGYE</sequence>
<comment type="caution">
    <text evidence="1">The sequence shown here is derived from an EMBL/GenBank/DDBJ whole genome shotgun (WGS) entry which is preliminary data.</text>
</comment>
<protein>
    <submittedName>
        <fullName evidence="1">Uncharacterized protein</fullName>
    </submittedName>
</protein>
<evidence type="ECO:0000313" key="1">
    <source>
        <dbReference type="EMBL" id="KAH3713290.1"/>
    </source>
</evidence>
<reference evidence="1" key="1">
    <citation type="journal article" date="2019" name="bioRxiv">
        <title>The Genome of the Zebra Mussel, Dreissena polymorpha: A Resource for Invasive Species Research.</title>
        <authorList>
            <person name="McCartney M.A."/>
            <person name="Auch B."/>
            <person name="Kono T."/>
            <person name="Mallez S."/>
            <person name="Zhang Y."/>
            <person name="Obille A."/>
            <person name="Becker A."/>
            <person name="Abrahante J.E."/>
            <person name="Garbe J."/>
            <person name="Badalamenti J.P."/>
            <person name="Herman A."/>
            <person name="Mangelson H."/>
            <person name="Liachko I."/>
            <person name="Sullivan S."/>
            <person name="Sone E.D."/>
            <person name="Koren S."/>
            <person name="Silverstein K.A.T."/>
            <person name="Beckman K.B."/>
            <person name="Gohl D.M."/>
        </authorList>
    </citation>
    <scope>NUCLEOTIDE SEQUENCE</scope>
    <source>
        <strain evidence="1">Duluth1</strain>
        <tissue evidence="1">Whole animal</tissue>
    </source>
</reference>
<proteinExistence type="predicted"/>
<keyword evidence="2" id="KW-1185">Reference proteome</keyword>
<dbReference type="AlphaFoldDB" id="A0A9D4BYH6"/>
<name>A0A9D4BYH6_DREPO</name>